<evidence type="ECO:0000256" key="1">
    <source>
        <dbReference type="SAM" id="MobiDB-lite"/>
    </source>
</evidence>
<accession>A0A7J0FF03</accession>
<dbReference type="AlphaFoldDB" id="A0A7J0FF03"/>
<proteinExistence type="predicted"/>
<comment type="caution">
    <text evidence="2">The sequence shown here is derived from an EMBL/GenBank/DDBJ whole genome shotgun (WGS) entry which is preliminary data.</text>
</comment>
<organism evidence="2 3">
    <name type="scientific">Actinidia rufa</name>
    <dbReference type="NCBI Taxonomy" id="165716"/>
    <lineage>
        <taxon>Eukaryota</taxon>
        <taxon>Viridiplantae</taxon>
        <taxon>Streptophyta</taxon>
        <taxon>Embryophyta</taxon>
        <taxon>Tracheophyta</taxon>
        <taxon>Spermatophyta</taxon>
        <taxon>Magnoliopsida</taxon>
        <taxon>eudicotyledons</taxon>
        <taxon>Gunneridae</taxon>
        <taxon>Pentapetalae</taxon>
        <taxon>asterids</taxon>
        <taxon>Ericales</taxon>
        <taxon>Actinidiaceae</taxon>
        <taxon>Actinidia</taxon>
    </lineage>
</organism>
<evidence type="ECO:0000313" key="3">
    <source>
        <dbReference type="Proteomes" id="UP000585474"/>
    </source>
</evidence>
<name>A0A7J0FF03_9ERIC</name>
<keyword evidence="3" id="KW-1185">Reference proteome</keyword>
<sequence>MPWRRESRDGRKDRILKDSGGDQSSQVFYLAQGRGGDSTLALGDLTSTLKVAMSSMEMTWRGPMDSFYLSQEGSEINFRRDHGRAVPRWGSHDATTMEQARRTPASEFSAELPNTGTVRAKAIVTTGLSLLGTPGMNKCSKSSGERQRPAMIPRDVKGQNVTCTMNVLLTVLISRQRRRRHDDGLLTTPQRHGRVMSAIYLLTLQLTRRASPCYQLSANTLRHLKTTVANPLQGTPVTYHVRKVEEKAI</sequence>
<gene>
    <name evidence="2" type="ORF">Acr_11g0015640</name>
</gene>
<evidence type="ECO:0000313" key="2">
    <source>
        <dbReference type="EMBL" id="GFY97258.1"/>
    </source>
</evidence>
<protein>
    <submittedName>
        <fullName evidence="2">Uncharacterized protein</fullName>
    </submittedName>
</protein>
<feature type="region of interest" description="Disordered" evidence="1">
    <location>
        <begin position="1"/>
        <end position="21"/>
    </location>
</feature>
<feature type="compositionally biased region" description="Basic and acidic residues" evidence="1">
    <location>
        <begin position="1"/>
        <end position="20"/>
    </location>
</feature>
<reference evidence="2 3" key="1">
    <citation type="submission" date="2019-07" db="EMBL/GenBank/DDBJ databases">
        <title>De Novo Assembly of kiwifruit Actinidia rufa.</title>
        <authorList>
            <person name="Sugita-Konishi S."/>
            <person name="Sato K."/>
            <person name="Mori E."/>
            <person name="Abe Y."/>
            <person name="Kisaki G."/>
            <person name="Hamano K."/>
            <person name="Suezawa K."/>
            <person name="Otani M."/>
            <person name="Fukuda T."/>
            <person name="Manabe T."/>
            <person name="Gomi K."/>
            <person name="Tabuchi M."/>
            <person name="Akimitsu K."/>
            <person name="Kataoka I."/>
        </authorList>
    </citation>
    <scope>NUCLEOTIDE SEQUENCE [LARGE SCALE GENOMIC DNA]</scope>
    <source>
        <strain evidence="3">cv. Fuchu</strain>
    </source>
</reference>
<dbReference type="Proteomes" id="UP000585474">
    <property type="component" value="Unassembled WGS sequence"/>
</dbReference>
<dbReference type="EMBL" id="BJWL01000011">
    <property type="protein sequence ID" value="GFY97258.1"/>
    <property type="molecule type" value="Genomic_DNA"/>
</dbReference>